<dbReference type="Gene3D" id="3.40.50.300">
    <property type="entry name" value="P-loop containing nucleotide triphosphate hydrolases"/>
    <property type="match status" value="1"/>
</dbReference>
<dbReference type="AlphaFoldDB" id="A0A5C8NK02"/>
<dbReference type="EMBL" id="VDUX01000003">
    <property type="protein sequence ID" value="TXL61572.1"/>
    <property type="molecule type" value="Genomic_DNA"/>
</dbReference>
<feature type="compositionally biased region" description="Basic and acidic residues" evidence="4">
    <location>
        <begin position="65"/>
        <end position="78"/>
    </location>
</feature>
<comment type="subunit">
    <text evidence="3">Monomer. Associates with 30S ribosomal subunit, binds 16S rRNA.</text>
</comment>
<feature type="binding site" evidence="3">
    <location>
        <position position="437"/>
    </location>
    <ligand>
        <name>Zn(2+)</name>
        <dbReference type="ChEBI" id="CHEBI:29105"/>
    </ligand>
</feature>
<comment type="subcellular location">
    <subcellularLocation>
        <location evidence="3">Cytoplasm</location>
    </subcellularLocation>
</comment>
<dbReference type="GO" id="GO:0003924">
    <property type="term" value="F:GTPase activity"/>
    <property type="evidence" value="ECO:0007669"/>
    <property type="project" value="UniProtKB-UniRule"/>
</dbReference>
<evidence type="ECO:0000259" key="6">
    <source>
        <dbReference type="PROSITE" id="PS51721"/>
    </source>
</evidence>
<comment type="caution">
    <text evidence="7">The sequence shown here is derived from an EMBL/GenBank/DDBJ whole genome shotgun (WGS) entry which is preliminary data.</text>
</comment>
<gene>
    <name evidence="3 7" type="primary">rsgA</name>
    <name evidence="7" type="ORF">FHP06_07700</name>
</gene>
<keyword evidence="1 3" id="KW-0547">Nucleotide-binding</keyword>
<dbReference type="Pfam" id="PF03193">
    <property type="entry name" value="RsgA_GTPase"/>
    <property type="match status" value="1"/>
</dbReference>
<dbReference type="GO" id="GO:0005737">
    <property type="term" value="C:cytoplasm"/>
    <property type="evidence" value="ECO:0007669"/>
    <property type="project" value="UniProtKB-SubCell"/>
</dbReference>
<dbReference type="GO" id="GO:0042274">
    <property type="term" value="P:ribosomal small subunit biogenesis"/>
    <property type="evidence" value="ECO:0007669"/>
    <property type="project" value="UniProtKB-UniRule"/>
</dbReference>
<feature type="binding site" evidence="3">
    <location>
        <position position="439"/>
    </location>
    <ligand>
        <name>Zn(2+)</name>
        <dbReference type="ChEBI" id="CHEBI:29105"/>
    </ligand>
</feature>
<organism evidence="7 8">
    <name type="scientific">Aeromicrobium terrae</name>
    <dbReference type="NCBI Taxonomy" id="2498846"/>
    <lineage>
        <taxon>Bacteria</taxon>
        <taxon>Bacillati</taxon>
        <taxon>Actinomycetota</taxon>
        <taxon>Actinomycetes</taxon>
        <taxon>Propionibacteriales</taxon>
        <taxon>Nocardioidaceae</taxon>
        <taxon>Aeromicrobium</taxon>
    </lineage>
</organism>
<evidence type="ECO:0000313" key="7">
    <source>
        <dbReference type="EMBL" id="TXL61572.1"/>
    </source>
</evidence>
<dbReference type="EC" id="3.6.1.-" evidence="3"/>
<keyword evidence="3" id="KW-0963">Cytoplasm</keyword>
<dbReference type="GO" id="GO:0005525">
    <property type="term" value="F:GTP binding"/>
    <property type="evidence" value="ECO:0007669"/>
    <property type="project" value="UniProtKB-UniRule"/>
</dbReference>
<keyword evidence="2 3" id="KW-0342">GTP-binding</keyword>
<keyword evidence="3" id="KW-0699">rRNA-binding</keyword>
<dbReference type="InterPro" id="IPR027417">
    <property type="entry name" value="P-loop_NTPase"/>
</dbReference>
<evidence type="ECO:0000313" key="8">
    <source>
        <dbReference type="Proteomes" id="UP000321571"/>
    </source>
</evidence>
<evidence type="ECO:0000256" key="3">
    <source>
        <dbReference type="HAMAP-Rule" id="MF_01820"/>
    </source>
</evidence>
<feature type="compositionally biased region" description="Basic residues" evidence="4">
    <location>
        <begin position="7"/>
        <end position="21"/>
    </location>
</feature>
<feature type="binding site" evidence="3">
    <location>
        <position position="446"/>
    </location>
    <ligand>
        <name>Zn(2+)</name>
        <dbReference type="ChEBI" id="CHEBI:29105"/>
    </ligand>
</feature>
<dbReference type="HAMAP" id="MF_01820">
    <property type="entry name" value="GTPase_RsgA"/>
    <property type="match status" value="1"/>
</dbReference>
<feature type="compositionally biased region" description="Basic residues" evidence="4">
    <location>
        <begin position="79"/>
        <end position="90"/>
    </location>
</feature>
<keyword evidence="8" id="KW-1185">Reference proteome</keyword>
<keyword evidence="3" id="KW-0690">Ribosome biogenesis</keyword>
<protein>
    <recommendedName>
        <fullName evidence="3">Small ribosomal subunit biogenesis GTPase RsgA</fullName>
        <ecNumber evidence="3">3.6.1.-</ecNumber>
    </recommendedName>
</protein>
<keyword evidence="3" id="KW-0378">Hydrolase</keyword>
<dbReference type="GO" id="GO:0019843">
    <property type="term" value="F:rRNA binding"/>
    <property type="evidence" value="ECO:0007669"/>
    <property type="project" value="UniProtKB-KW"/>
</dbReference>
<proteinExistence type="inferred from homology"/>
<keyword evidence="3" id="KW-0862">Zinc</keyword>
<comment type="similarity">
    <text evidence="3">Belongs to the TRAFAC class YlqF/YawG GTPase family. RsgA subfamily.</text>
</comment>
<dbReference type="GO" id="GO:0046872">
    <property type="term" value="F:metal ion binding"/>
    <property type="evidence" value="ECO:0007669"/>
    <property type="project" value="UniProtKB-KW"/>
</dbReference>
<dbReference type="SUPFAM" id="SSF52540">
    <property type="entry name" value="P-loop containing nucleoside triphosphate hydrolases"/>
    <property type="match status" value="1"/>
</dbReference>
<dbReference type="NCBIfam" id="TIGR00157">
    <property type="entry name" value="ribosome small subunit-dependent GTPase A"/>
    <property type="match status" value="1"/>
</dbReference>
<dbReference type="OrthoDB" id="9809485at2"/>
<dbReference type="InterPro" id="IPR030378">
    <property type="entry name" value="G_CP_dom"/>
</dbReference>
<evidence type="ECO:0000256" key="1">
    <source>
        <dbReference type="ARBA" id="ARBA00022741"/>
    </source>
</evidence>
<reference evidence="7 8" key="1">
    <citation type="submission" date="2019-06" db="EMBL/GenBank/DDBJ databases">
        <title>Aeromicrobium sp. nov., isolated from a maize field.</title>
        <authorList>
            <person name="Lin S.-Y."/>
            <person name="Tsai C.-F."/>
            <person name="Young C.-C."/>
        </authorList>
    </citation>
    <scope>NUCLEOTIDE SEQUENCE [LARGE SCALE GENOMIC DNA]</scope>
    <source>
        <strain evidence="7 8">CC-CFT486</strain>
    </source>
</reference>
<sequence length="475" mass="51710">MAEHRGGVRRHGGAGRHRPRRLGAGTADRRGAGPARRRRADPGRGGGGGARRGTVPAHRHRPPPRARDRPTGRPGHRDHQARRRRHGARRRPGDPAAAAARRDVRHVRRPPDGSCRRRARSPRPGPVPRRRRHHGQDLAGLRRRVEGARVVRNDDEHAAFERPKRRSRPRTKDRPDYRDAPEGRVITIDRGRYTVALAEDDRVITAMKSRPLGKQGVVVGDEVKLDGDVSGAEGTLARIVEVLPRRTVLRRTADDDDPIERVVVANADQLVVVAALADPPLRLALVDRCLVAAFDAGMEPLVCLTKADLAPADEVVALLEPLDVRTVVTSRDGDLSELRDLLTGRTSVLVGHSGVGKSTLVNALIPDAERRTSHVNEVTGRGRHTSTSAIALELDGDGWIIDTPGFRSFGLAHVDVDHVIRAFPDLDEASAGCPRGCTHAATEPECALDAGVADGTLRADRVASFRRILSSRDSD</sequence>
<comment type="cofactor">
    <cofactor evidence="3">
        <name>Zn(2+)</name>
        <dbReference type="ChEBI" id="CHEBI:29105"/>
    </cofactor>
    <text evidence="3">Binds 1 zinc ion per subunit.</text>
</comment>
<feature type="binding site" evidence="3">
    <location>
        <begin position="305"/>
        <end position="308"/>
    </location>
    <ligand>
        <name>GTP</name>
        <dbReference type="ChEBI" id="CHEBI:37565"/>
    </ligand>
</feature>
<dbReference type="PROSITE" id="PS51721">
    <property type="entry name" value="G_CP"/>
    <property type="match status" value="1"/>
</dbReference>
<evidence type="ECO:0000259" key="5">
    <source>
        <dbReference type="PROSITE" id="PS50936"/>
    </source>
</evidence>
<feature type="compositionally biased region" description="Basic and acidic residues" evidence="4">
    <location>
        <begin position="143"/>
        <end position="162"/>
    </location>
</feature>
<evidence type="ECO:0000256" key="2">
    <source>
        <dbReference type="ARBA" id="ARBA00023134"/>
    </source>
</evidence>
<feature type="binding site" evidence="3">
    <location>
        <begin position="351"/>
        <end position="359"/>
    </location>
    <ligand>
        <name>GTP</name>
        <dbReference type="ChEBI" id="CHEBI:37565"/>
    </ligand>
</feature>
<keyword evidence="3" id="KW-0694">RNA-binding</keyword>
<feature type="region of interest" description="Disordered" evidence="4">
    <location>
        <begin position="1"/>
        <end position="180"/>
    </location>
</feature>
<accession>A0A5C8NK02</accession>
<dbReference type="PROSITE" id="PS50936">
    <property type="entry name" value="ENGC_GTPASE"/>
    <property type="match status" value="1"/>
</dbReference>
<feature type="domain" description="EngC GTPase" evidence="5">
    <location>
        <begin position="265"/>
        <end position="407"/>
    </location>
</feature>
<dbReference type="InterPro" id="IPR004881">
    <property type="entry name" value="Ribosome_biogen_GTPase_RsgA"/>
</dbReference>
<feature type="domain" description="CP-type G" evidence="6">
    <location>
        <begin position="256"/>
        <end position="409"/>
    </location>
</feature>
<dbReference type="PANTHER" id="PTHR32120">
    <property type="entry name" value="SMALL RIBOSOMAL SUBUNIT BIOGENESIS GTPASE RSGA"/>
    <property type="match status" value="1"/>
</dbReference>
<feature type="compositionally biased region" description="Basic and acidic residues" evidence="4">
    <location>
        <begin position="170"/>
        <end position="180"/>
    </location>
</feature>
<feature type="binding site" evidence="3">
    <location>
        <position position="433"/>
    </location>
    <ligand>
        <name>Zn(2+)</name>
        <dbReference type="ChEBI" id="CHEBI:29105"/>
    </ligand>
</feature>
<dbReference type="PANTHER" id="PTHR32120:SF11">
    <property type="entry name" value="SMALL RIBOSOMAL SUBUNIT BIOGENESIS GTPASE RSGA 1, MITOCHONDRIAL-RELATED"/>
    <property type="match status" value="1"/>
</dbReference>
<dbReference type="Proteomes" id="UP000321571">
    <property type="component" value="Unassembled WGS sequence"/>
</dbReference>
<dbReference type="Gene3D" id="1.10.40.50">
    <property type="entry name" value="Probable gtpase engc, domain 3"/>
    <property type="match status" value="1"/>
</dbReference>
<dbReference type="CDD" id="cd01854">
    <property type="entry name" value="YjeQ_EngC"/>
    <property type="match status" value="1"/>
</dbReference>
<dbReference type="InterPro" id="IPR010914">
    <property type="entry name" value="RsgA_GTPase_dom"/>
</dbReference>
<evidence type="ECO:0000256" key="4">
    <source>
        <dbReference type="SAM" id="MobiDB-lite"/>
    </source>
</evidence>
<comment type="function">
    <text evidence="3">One of several proteins that assist in the late maturation steps of the functional core of the 30S ribosomal subunit. Helps release RbfA from mature subunits. May play a role in the assembly of ribosomal proteins into the subunit. Circularly permuted GTPase that catalyzes slow GTP hydrolysis, GTPase activity is stimulated by the 30S ribosomal subunit.</text>
</comment>
<name>A0A5C8NK02_9ACTN</name>
<keyword evidence="3" id="KW-0479">Metal-binding</keyword>